<reference evidence="5" key="1">
    <citation type="submission" date="2016-09" db="EMBL/GenBank/DDBJ databases">
        <authorList>
            <person name="Capua I."/>
            <person name="De Benedictis P."/>
            <person name="Joannis T."/>
            <person name="Lombin L.H."/>
            <person name="Cattoli G."/>
        </authorList>
    </citation>
    <scope>NUCLEOTIDE SEQUENCE</scope>
    <source>
        <strain evidence="5">B9</strain>
    </source>
</reference>
<dbReference type="AlphaFoldDB" id="A0A1K0J1T4"/>
<dbReference type="SMART" id="SM00421">
    <property type="entry name" value="HTH_LUXR"/>
    <property type="match status" value="1"/>
</dbReference>
<protein>
    <submittedName>
        <fullName evidence="5">Serine/threonine-protein kinase PknK</fullName>
        <ecNumber evidence="5">2.7.11.1</ecNumber>
    </submittedName>
</protein>
<evidence type="ECO:0000256" key="1">
    <source>
        <dbReference type="ARBA" id="ARBA00023015"/>
    </source>
</evidence>
<dbReference type="Gene3D" id="1.10.10.10">
    <property type="entry name" value="Winged helix-like DNA-binding domain superfamily/Winged helix DNA-binding domain"/>
    <property type="match status" value="1"/>
</dbReference>
<dbReference type="Pfam" id="PF25873">
    <property type="entry name" value="WHD_MalT"/>
    <property type="match status" value="1"/>
</dbReference>
<dbReference type="SUPFAM" id="SSF52540">
    <property type="entry name" value="P-loop containing nucleoside triphosphate hydrolases"/>
    <property type="match status" value="1"/>
</dbReference>
<dbReference type="RefSeq" id="WP_340529754.1">
    <property type="nucleotide sequence ID" value="NZ_FMSH01000486.1"/>
</dbReference>
<dbReference type="GO" id="GO:0003677">
    <property type="term" value="F:DNA binding"/>
    <property type="evidence" value="ECO:0007669"/>
    <property type="project" value="UniProtKB-KW"/>
</dbReference>
<accession>A0A1K0J1T4</accession>
<dbReference type="PANTHER" id="PTHR44688:SF16">
    <property type="entry name" value="DNA-BINDING TRANSCRIPTIONAL ACTIVATOR DEVR_DOSR"/>
    <property type="match status" value="1"/>
</dbReference>
<keyword evidence="1" id="KW-0805">Transcription regulation</keyword>
<dbReference type="SUPFAM" id="SSF48452">
    <property type="entry name" value="TPR-like"/>
    <property type="match status" value="1"/>
</dbReference>
<proteinExistence type="predicted"/>
<dbReference type="InterPro" id="IPR000792">
    <property type="entry name" value="Tscrpt_reg_LuxR_C"/>
</dbReference>
<dbReference type="GO" id="GO:0006355">
    <property type="term" value="P:regulation of DNA-templated transcription"/>
    <property type="evidence" value="ECO:0007669"/>
    <property type="project" value="InterPro"/>
</dbReference>
<dbReference type="PANTHER" id="PTHR44688">
    <property type="entry name" value="DNA-BINDING TRANSCRIPTIONAL ACTIVATOR DEVR_DOSR"/>
    <property type="match status" value="1"/>
</dbReference>
<dbReference type="EC" id="2.7.11.1" evidence="5"/>
<dbReference type="InterPro" id="IPR016032">
    <property type="entry name" value="Sig_transdc_resp-reg_C-effctor"/>
</dbReference>
<dbReference type="InterPro" id="IPR041664">
    <property type="entry name" value="AAA_16"/>
</dbReference>
<feature type="domain" description="HTH luxR-type" evidence="4">
    <location>
        <begin position="844"/>
        <end position="909"/>
    </location>
</feature>
<dbReference type="CDD" id="cd06170">
    <property type="entry name" value="LuxR_C_like"/>
    <property type="match status" value="1"/>
</dbReference>
<dbReference type="GO" id="GO:0004674">
    <property type="term" value="F:protein serine/threonine kinase activity"/>
    <property type="evidence" value="ECO:0007669"/>
    <property type="project" value="UniProtKB-EC"/>
</dbReference>
<evidence type="ECO:0000313" key="5">
    <source>
        <dbReference type="EMBL" id="SCU96021.1"/>
    </source>
</evidence>
<dbReference type="SUPFAM" id="SSF46894">
    <property type="entry name" value="C-terminal effector domain of the bipartite response regulators"/>
    <property type="match status" value="1"/>
</dbReference>
<dbReference type="InterPro" id="IPR041617">
    <property type="entry name" value="TPR_MalT"/>
</dbReference>
<dbReference type="InterPro" id="IPR027417">
    <property type="entry name" value="P-loop_NTPase"/>
</dbReference>
<dbReference type="Gene3D" id="1.25.40.10">
    <property type="entry name" value="Tetratricopeptide repeat domain"/>
    <property type="match status" value="1"/>
</dbReference>
<name>A0A1K0J1T4_CUPNE</name>
<keyword evidence="2" id="KW-0238">DNA-binding</keyword>
<dbReference type="PRINTS" id="PR00038">
    <property type="entry name" value="HTHLUXR"/>
</dbReference>
<keyword evidence="5" id="KW-0808">Transferase</keyword>
<evidence type="ECO:0000259" key="4">
    <source>
        <dbReference type="PROSITE" id="PS50043"/>
    </source>
</evidence>
<dbReference type="EMBL" id="FMSH01000486">
    <property type="protein sequence ID" value="SCU96021.1"/>
    <property type="molecule type" value="Genomic_DNA"/>
</dbReference>
<keyword evidence="3" id="KW-0804">Transcription</keyword>
<dbReference type="InterPro" id="IPR059106">
    <property type="entry name" value="WHD_MalT"/>
</dbReference>
<dbReference type="Gene3D" id="3.40.50.300">
    <property type="entry name" value="P-loop containing nucleotide triphosphate hydrolases"/>
    <property type="match status" value="1"/>
</dbReference>
<dbReference type="Pfam" id="PF13191">
    <property type="entry name" value="AAA_16"/>
    <property type="match status" value="1"/>
</dbReference>
<keyword evidence="5" id="KW-0418">Kinase</keyword>
<evidence type="ECO:0000256" key="3">
    <source>
        <dbReference type="ARBA" id="ARBA00023163"/>
    </source>
</evidence>
<organism evidence="5">
    <name type="scientific">Cupriavidus necator</name>
    <name type="common">Alcaligenes eutrophus</name>
    <name type="synonym">Ralstonia eutropha</name>
    <dbReference type="NCBI Taxonomy" id="106590"/>
    <lineage>
        <taxon>Bacteria</taxon>
        <taxon>Pseudomonadati</taxon>
        <taxon>Pseudomonadota</taxon>
        <taxon>Betaproteobacteria</taxon>
        <taxon>Burkholderiales</taxon>
        <taxon>Burkholderiaceae</taxon>
        <taxon>Cupriavidus</taxon>
    </lineage>
</organism>
<dbReference type="Pfam" id="PF17874">
    <property type="entry name" value="TPR_MalT"/>
    <property type="match status" value="1"/>
</dbReference>
<dbReference type="InterPro" id="IPR011990">
    <property type="entry name" value="TPR-like_helical_dom_sf"/>
</dbReference>
<dbReference type="Pfam" id="PF00196">
    <property type="entry name" value="GerE"/>
    <property type="match status" value="1"/>
</dbReference>
<gene>
    <name evidence="5" type="primary">pknK</name>
    <name evidence="5" type="ORF">CNECB9_5360021</name>
</gene>
<sequence>MAENESSLNAPAPLDRAIEAVASTKLVPPRAARRLMPRDALQARLLDARRQRCVLVQGPAGCGKTSTLVAWRQALLSLDFDVAWLSVAAEDNELTRFFACLLASIAVVDPRAVREAALLLGRDSSDTVYEHCVITVVEALACRTRELVLVIDDAQLLDDAGICQVLQWLLDYAPPNLHLAIGTRTPPRLSLSRLRMQGQLSEFDLKDLRFTPQESERFLCQHLGRIDRHDAQVLHQLTDGWVAGLQLFAVDLQAKRGAGYARVQVRDATAFASYFEREVLVNLPADDLELLTRAAICNRFCASLCATLMRQPHAVAGMTSRLARLDAGNLFISQVSGLDQESWYRVHPLLREILMAHQAALPEADRRALHGAAWRWFALRGHLDEAVRHAVLAGEAQAAGDVVEACAVDLMGQGELVQLASLVRRLPADQVQGRFALRLVTAYLHMYARDLGALEVSLRQLEAGQDTMSTRERFAVRLLRGALAMQRDDTAALRAIQPELAAIPEDAPAFAFAGRAHLLAWMHMYEGEYALARAVLRDGAQHNMAPARRLVGQALEGMGLALEGRMAEAEHVQREVLQACALHGAAYVDVAGLAEGLLGELLYESNALESVCRLLEPRLDLLERTAVPDAALRAMVALAGAHWALGRQLAAHDHLDRLEDYGGRHGLDRPLAHALALRLRIALARGETSSAMVLLERIEALGLRHAGASAGIGAEIRRVCEASRARALLHWRDFDGAVACLKPLLERTLALGQWSGVATMHLSLGLAHAGRGDQGAARTHVVEALRLGHRLGLVRSLLDVSTDGPVLLESLLAEAGPEPVLAFYARRLLDFAASAGSPATAHTEAPAVATLNERERQILSLVAQAMPNKKIARALGVTPHTVKWHLRNIYSKLGVSERDEAVARMRDVALGGTWRRPE</sequence>
<dbReference type="InterPro" id="IPR036388">
    <property type="entry name" value="WH-like_DNA-bd_sf"/>
</dbReference>
<dbReference type="PROSITE" id="PS50043">
    <property type="entry name" value="HTH_LUXR_2"/>
    <property type="match status" value="1"/>
</dbReference>
<evidence type="ECO:0000256" key="2">
    <source>
        <dbReference type="ARBA" id="ARBA00023125"/>
    </source>
</evidence>